<sequence>MNTRNYLPEYDAAPIAEKYPMVQAWMKSEPLPFFKQLRAERPILITPECVLVAKFCDVRDALQMPKIFTVDLYKSKMGVTADDPGYLMAHDDDALHYREKSLMQGMLNRDDIPRVRQLIARASKDILDGAAGNIEIVNDYCRTVPTILVQDYFGLDGVDKKELIKWSFWNQYDAFHNQPFDLNSPEKHQHIIDEHNKVSSELVSYITKLMARKLIVVKAEQAKNILLIGWYGLKALFRKLAGQQPPAASDDIVSRMLRSSFAKEVDFSLLRVGVNAGGLLIGAVETTSQAVAQTIQYFLAHESLLASAQRAAQLEDVEVFDKMVWEALRFVPIAPYVFRRTAQDYTLANGCAWQTTIPANSNVLLLTQSAMFDDYAYDQPDDFQPERNYYHHFNFGFASHECLGKYLGMAMIPEMVRQVLRRTDLRASSVMDFKDGPFPEDYRLQWRA</sequence>
<dbReference type="GO" id="GO:0020037">
    <property type="term" value="F:heme binding"/>
    <property type="evidence" value="ECO:0007669"/>
    <property type="project" value="InterPro"/>
</dbReference>
<protein>
    <submittedName>
        <fullName evidence="3">Cytochrome</fullName>
    </submittedName>
</protein>
<reference evidence="3 4" key="1">
    <citation type="submission" date="2015-12" db="EMBL/GenBank/DDBJ databases">
        <authorList>
            <person name="Shamseldin A."/>
            <person name="Moawad H."/>
            <person name="Abd El-Rahim W.M."/>
            <person name="Sadowsky M.J."/>
        </authorList>
    </citation>
    <scope>NUCLEOTIDE SEQUENCE [LARGE SCALE GENOMIC DNA]</scope>
    <source>
        <strain evidence="3 4">SM2</strain>
    </source>
</reference>
<dbReference type="InterPro" id="IPR001128">
    <property type="entry name" value="Cyt_P450"/>
</dbReference>
<dbReference type="InterPro" id="IPR036396">
    <property type="entry name" value="Cyt_P450_sf"/>
</dbReference>
<dbReference type="EMBL" id="CP014544">
    <property type="protein sequence ID" value="AMO66841.1"/>
    <property type="molecule type" value="Genomic_DNA"/>
</dbReference>
<dbReference type="SUPFAM" id="SSF48264">
    <property type="entry name" value="Cytochrome P450"/>
    <property type="match status" value="1"/>
</dbReference>
<dbReference type="Proteomes" id="UP000074119">
    <property type="component" value="Chromosome"/>
</dbReference>
<dbReference type="RefSeq" id="WP_008253245.1">
    <property type="nucleotide sequence ID" value="NZ_CP014544.1"/>
</dbReference>
<accession>A0A127M0T3</accession>
<dbReference type="GO" id="GO:0004497">
    <property type="term" value="F:monooxygenase activity"/>
    <property type="evidence" value="ECO:0007669"/>
    <property type="project" value="InterPro"/>
</dbReference>
<dbReference type="AlphaFoldDB" id="A0A127M0T3"/>
<evidence type="ECO:0000313" key="3">
    <source>
        <dbReference type="EMBL" id="AMO66841.1"/>
    </source>
</evidence>
<dbReference type="GO" id="GO:0005506">
    <property type="term" value="F:iron ion binding"/>
    <property type="evidence" value="ECO:0007669"/>
    <property type="project" value="InterPro"/>
</dbReference>
<proteinExistence type="inferred from homology"/>
<organism evidence="3 4">
    <name type="scientific">Zhongshania aliphaticivorans</name>
    <dbReference type="NCBI Taxonomy" id="1470434"/>
    <lineage>
        <taxon>Bacteria</taxon>
        <taxon>Pseudomonadati</taxon>
        <taxon>Pseudomonadota</taxon>
        <taxon>Gammaproteobacteria</taxon>
        <taxon>Cellvibrionales</taxon>
        <taxon>Spongiibacteraceae</taxon>
        <taxon>Zhongshania</taxon>
    </lineage>
</organism>
<comment type="similarity">
    <text evidence="2">Belongs to the cytochrome P450 family.</text>
</comment>
<name>A0A127M0T3_9GAMM</name>
<gene>
    <name evidence="3" type="ORF">AZF00_00355</name>
</gene>
<dbReference type="Pfam" id="PF00067">
    <property type="entry name" value="p450"/>
    <property type="match status" value="1"/>
</dbReference>
<evidence type="ECO:0000313" key="4">
    <source>
        <dbReference type="Proteomes" id="UP000074119"/>
    </source>
</evidence>
<evidence type="ECO:0000256" key="2">
    <source>
        <dbReference type="ARBA" id="ARBA00010617"/>
    </source>
</evidence>
<dbReference type="KEGG" id="zal:AZF00_00355"/>
<dbReference type="GO" id="GO:0016705">
    <property type="term" value="F:oxidoreductase activity, acting on paired donors, with incorporation or reduction of molecular oxygen"/>
    <property type="evidence" value="ECO:0007669"/>
    <property type="project" value="InterPro"/>
</dbReference>
<dbReference type="PANTHER" id="PTHR46696:SF1">
    <property type="entry name" value="CYTOCHROME P450 YJIB-RELATED"/>
    <property type="match status" value="1"/>
</dbReference>
<comment type="cofactor">
    <cofactor evidence="1">
        <name>heme</name>
        <dbReference type="ChEBI" id="CHEBI:30413"/>
    </cofactor>
</comment>
<dbReference type="Gene3D" id="1.10.630.10">
    <property type="entry name" value="Cytochrome P450"/>
    <property type="match status" value="1"/>
</dbReference>
<dbReference type="PANTHER" id="PTHR46696">
    <property type="entry name" value="P450, PUTATIVE (EUROFUNG)-RELATED"/>
    <property type="match status" value="1"/>
</dbReference>
<evidence type="ECO:0000256" key="1">
    <source>
        <dbReference type="ARBA" id="ARBA00001971"/>
    </source>
</evidence>
<dbReference type="STRING" id="1470434.AZF00_00355"/>